<feature type="transmembrane region" description="Helical" evidence="8">
    <location>
        <begin position="319"/>
        <end position="340"/>
    </location>
</feature>
<dbReference type="PANTHER" id="PTHR21716">
    <property type="entry name" value="TRANSMEMBRANE PROTEIN"/>
    <property type="match status" value="1"/>
</dbReference>
<keyword evidence="6 8" id="KW-1133">Transmembrane helix</keyword>
<comment type="similarity">
    <text evidence="2">Belongs to the autoinducer-2 exporter (AI-2E) (TC 2.A.86) family.</text>
</comment>
<feature type="transmembrane region" description="Helical" evidence="8">
    <location>
        <begin position="269"/>
        <end position="287"/>
    </location>
</feature>
<comment type="caution">
    <text evidence="9">The sequence shown here is derived from an EMBL/GenBank/DDBJ whole genome shotgun (WGS) entry which is preliminary data.</text>
</comment>
<accession>A0ABU0M2T7</accession>
<evidence type="ECO:0000256" key="5">
    <source>
        <dbReference type="ARBA" id="ARBA00022692"/>
    </source>
</evidence>
<organism evidence="9 10">
    <name type="scientific">Kaistia geumhonensis</name>
    <dbReference type="NCBI Taxonomy" id="410839"/>
    <lineage>
        <taxon>Bacteria</taxon>
        <taxon>Pseudomonadati</taxon>
        <taxon>Pseudomonadota</taxon>
        <taxon>Alphaproteobacteria</taxon>
        <taxon>Hyphomicrobiales</taxon>
        <taxon>Kaistiaceae</taxon>
        <taxon>Kaistia</taxon>
    </lineage>
</organism>
<evidence type="ECO:0000256" key="3">
    <source>
        <dbReference type="ARBA" id="ARBA00022448"/>
    </source>
</evidence>
<feature type="transmembrane region" description="Helical" evidence="8">
    <location>
        <begin position="150"/>
        <end position="170"/>
    </location>
</feature>
<name>A0ABU0M2T7_9HYPH</name>
<feature type="transmembrane region" description="Helical" evidence="8">
    <location>
        <begin position="214"/>
        <end position="237"/>
    </location>
</feature>
<keyword evidence="4" id="KW-1003">Cell membrane</keyword>
<evidence type="ECO:0000313" key="9">
    <source>
        <dbReference type="EMBL" id="MDQ0515188.1"/>
    </source>
</evidence>
<protein>
    <submittedName>
        <fullName evidence="9">PurR-regulated permease PerM</fullName>
    </submittedName>
</protein>
<sequence length="359" mass="38851">MSLQRQVFFWVGALAAFILFLVVFRTVLLPFIAGMAVAYALDPVADWFERRGFSRMAASLIILVIFVLVLVLSFVVLIPVLLNQLAGLIERIPTYAQQLQGLANALLSSRIGDLFRVDAAQLQNSMGQLMSQAASWLSTLLKSLWSGGSALVDIVSLLVVTPVVAFYMLVDWDKMVARIDSWVPRDHVETVRMLARDSDAAIAGFVRGQGLVCIILGTFYGLGLALLGLNFGLLIGLGAGILSFIPYVGTTIGFVVSVGVAIVQFWPDWYWIGAVVAVFLTGQFFEGNILQPRLVGASVGLHPVWLMFALFAFGVLFGFVGLLIAVPASAAIGVLVRFVIARYLTSPIYRGDAGVADDD</sequence>
<evidence type="ECO:0000256" key="8">
    <source>
        <dbReference type="SAM" id="Phobius"/>
    </source>
</evidence>
<proteinExistence type="inferred from homology"/>
<dbReference type="InterPro" id="IPR002549">
    <property type="entry name" value="AI-2E-like"/>
</dbReference>
<dbReference type="PANTHER" id="PTHR21716:SF53">
    <property type="entry name" value="PERMEASE PERM-RELATED"/>
    <property type="match status" value="1"/>
</dbReference>
<dbReference type="Proteomes" id="UP001223743">
    <property type="component" value="Unassembled WGS sequence"/>
</dbReference>
<dbReference type="Pfam" id="PF01594">
    <property type="entry name" value="AI-2E_transport"/>
    <property type="match status" value="1"/>
</dbReference>
<keyword evidence="3" id="KW-0813">Transport</keyword>
<evidence type="ECO:0000256" key="6">
    <source>
        <dbReference type="ARBA" id="ARBA00022989"/>
    </source>
</evidence>
<keyword evidence="5 8" id="KW-0812">Transmembrane</keyword>
<keyword evidence="7 8" id="KW-0472">Membrane</keyword>
<reference evidence="9 10" key="1">
    <citation type="submission" date="2023-07" db="EMBL/GenBank/DDBJ databases">
        <title>Genomic Encyclopedia of Type Strains, Phase IV (KMG-IV): sequencing the most valuable type-strain genomes for metagenomic binning, comparative biology and taxonomic classification.</title>
        <authorList>
            <person name="Goeker M."/>
        </authorList>
    </citation>
    <scope>NUCLEOTIDE SEQUENCE [LARGE SCALE GENOMIC DNA]</scope>
    <source>
        <strain evidence="9 10">B1-1</strain>
    </source>
</reference>
<evidence type="ECO:0000256" key="7">
    <source>
        <dbReference type="ARBA" id="ARBA00023136"/>
    </source>
</evidence>
<comment type="subcellular location">
    <subcellularLocation>
        <location evidence="1">Cell membrane</location>
        <topology evidence="1">Multi-pass membrane protein</topology>
    </subcellularLocation>
</comment>
<feature type="transmembrane region" description="Helical" evidence="8">
    <location>
        <begin position="294"/>
        <end position="313"/>
    </location>
</feature>
<evidence type="ECO:0000313" key="10">
    <source>
        <dbReference type="Proteomes" id="UP001223743"/>
    </source>
</evidence>
<evidence type="ECO:0000256" key="1">
    <source>
        <dbReference type="ARBA" id="ARBA00004651"/>
    </source>
</evidence>
<feature type="transmembrane region" description="Helical" evidence="8">
    <location>
        <begin position="60"/>
        <end position="82"/>
    </location>
</feature>
<evidence type="ECO:0000256" key="4">
    <source>
        <dbReference type="ARBA" id="ARBA00022475"/>
    </source>
</evidence>
<dbReference type="EMBL" id="JAUSWJ010000001">
    <property type="protein sequence ID" value="MDQ0515188.1"/>
    <property type="molecule type" value="Genomic_DNA"/>
</dbReference>
<feature type="transmembrane region" description="Helical" evidence="8">
    <location>
        <begin position="7"/>
        <end position="40"/>
    </location>
</feature>
<keyword evidence="10" id="KW-1185">Reference proteome</keyword>
<feature type="transmembrane region" description="Helical" evidence="8">
    <location>
        <begin position="244"/>
        <end position="263"/>
    </location>
</feature>
<gene>
    <name evidence="9" type="ORF">QO015_000801</name>
</gene>
<evidence type="ECO:0000256" key="2">
    <source>
        <dbReference type="ARBA" id="ARBA00009773"/>
    </source>
</evidence>